<dbReference type="Proteomes" id="UP000007151">
    <property type="component" value="Unassembled WGS sequence"/>
</dbReference>
<comment type="caution">
    <text evidence="2">The sequence shown here is derived from an EMBL/GenBank/DDBJ whole genome shotgun (WGS) entry which is preliminary data.</text>
</comment>
<keyword evidence="2" id="KW-0695">RNA-directed DNA polymerase</keyword>
<organism evidence="2 3">
    <name type="scientific">Danaus plexippus plexippus</name>
    <dbReference type="NCBI Taxonomy" id="278856"/>
    <lineage>
        <taxon>Eukaryota</taxon>
        <taxon>Metazoa</taxon>
        <taxon>Ecdysozoa</taxon>
        <taxon>Arthropoda</taxon>
        <taxon>Hexapoda</taxon>
        <taxon>Insecta</taxon>
        <taxon>Pterygota</taxon>
        <taxon>Neoptera</taxon>
        <taxon>Endopterygota</taxon>
        <taxon>Lepidoptera</taxon>
        <taxon>Glossata</taxon>
        <taxon>Ditrysia</taxon>
        <taxon>Papilionoidea</taxon>
        <taxon>Nymphalidae</taxon>
        <taxon>Danainae</taxon>
        <taxon>Danaini</taxon>
        <taxon>Danaina</taxon>
        <taxon>Danaus</taxon>
        <taxon>Danaus</taxon>
    </lineage>
</organism>
<dbReference type="PANTHER" id="PTHR36688:SF1">
    <property type="entry name" value="ENDONUCLEASE_EXONUCLEASE_PHOSPHATASE DOMAIN-CONTAINING PROTEIN"/>
    <property type="match status" value="1"/>
</dbReference>
<sequence length="150" mass="17231">MRDKSWARTNTQKATAYAELLKNVFTPLPSTDSAKDYNIAYFFKSPNQLCFCLKTASPREIHSEIKSLSPNKSPGYDLLDPNLLNNLPQNGIMLLVVLFNAFLRLYYYPPQWKNAQVFMILKPGKPPEEASSYRPISLLPLLGKLFYVFY</sequence>
<dbReference type="InParanoid" id="A0A212EK66"/>
<dbReference type="PANTHER" id="PTHR36688">
    <property type="entry name" value="ENDO/EXONUCLEASE/PHOSPHATASE DOMAIN-CONTAINING PROTEIN"/>
    <property type="match status" value="1"/>
</dbReference>
<keyword evidence="2" id="KW-0548">Nucleotidyltransferase</keyword>
<dbReference type="EMBL" id="AGBW02014344">
    <property type="protein sequence ID" value="OWR41838.1"/>
    <property type="molecule type" value="Genomic_DNA"/>
</dbReference>
<proteinExistence type="predicted"/>
<keyword evidence="1" id="KW-0472">Membrane</keyword>
<dbReference type="GO" id="GO:0003964">
    <property type="term" value="F:RNA-directed DNA polymerase activity"/>
    <property type="evidence" value="ECO:0007669"/>
    <property type="project" value="UniProtKB-KW"/>
</dbReference>
<keyword evidence="2" id="KW-0808">Transferase</keyword>
<keyword evidence="1" id="KW-1133">Transmembrane helix</keyword>
<feature type="transmembrane region" description="Helical" evidence="1">
    <location>
        <begin position="87"/>
        <end position="107"/>
    </location>
</feature>
<name>A0A212EK66_DANPL</name>
<evidence type="ECO:0000313" key="3">
    <source>
        <dbReference type="Proteomes" id="UP000007151"/>
    </source>
</evidence>
<keyword evidence="1" id="KW-0812">Transmembrane</keyword>
<keyword evidence="3" id="KW-1185">Reference proteome</keyword>
<dbReference type="AlphaFoldDB" id="A0A212EK66"/>
<dbReference type="InterPro" id="IPR052560">
    <property type="entry name" value="RdDP_mobile_element"/>
</dbReference>
<accession>A0A212EK66</accession>
<reference evidence="2 3" key="1">
    <citation type="journal article" date="2011" name="Cell">
        <title>The monarch butterfly genome yields insights into long-distance migration.</title>
        <authorList>
            <person name="Zhan S."/>
            <person name="Merlin C."/>
            <person name="Boore J.L."/>
            <person name="Reppert S.M."/>
        </authorList>
    </citation>
    <scope>NUCLEOTIDE SEQUENCE [LARGE SCALE GENOMIC DNA]</scope>
    <source>
        <strain evidence="2">F-2</strain>
    </source>
</reference>
<dbReference type="KEGG" id="dpl:KGM_215127"/>
<evidence type="ECO:0000256" key="1">
    <source>
        <dbReference type="SAM" id="Phobius"/>
    </source>
</evidence>
<evidence type="ECO:0000313" key="2">
    <source>
        <dbReference type="EMBL" id="OWR41838.1"/>
    </source>
</evidence>
<protein>
    <submittedName>
        <fullName evidence="2">RNA-directed DNA polymerase from mobile element jockey like protein</fullName>
    </submittedName>
</protein>
<gene>
    <name evidence="2" type="ORF">KGM_215127</name>
</gene>